<evidence type="ECO:0000313" key="2">
    <source>
        <dbReference type="Proteomes" id="UP000617145"/>
    </source>
</evidence>
<organism evidence="1 2">
    <name type="scientific">Salipiger pallidus</name>
    <dbReference type="NCBI Taxonomy" id="1775170"/>
    <lineage>
        <taxon>Bacteria</taxon>
        <taxon>Pseudomonadati</taxon>
        <taxon>Pseudomonadota</taxon>
        <taxon>Alphaproteobacteria</taxon>
        <taxon>Rhodobacterales</taxon>
        <taxon>Roseobacteraceae</taxon>
        <taxon>Salipiger</taxon>
    </lineage>
</organism>
<name>A0A8J2ZM65_9RHOB</name>
<reference evidence="1" key="1">
    <citation type="journal article" date="2014" name="Int. J. Syst. Evol. Microbiol.">
        <title>Complete genome sequence of Corynebacterium casei LMG S-19264T (=DSM 44701T), isolated from a smear-ripened cheese.</title>
        <authorList>
            <consortium name="US DOE Joint Genome Institute (JGI-PGF)"/>
            <person name="Walter F."/>
            <person name="Albersmeier A."/>
            <person name="Kalinowski J."/>
            <person name="Ruckert C."/>
        </authorList>
    </citation>
    <scope>NUCLEOTIDE SEQUENCE</scope>
    <source>
        <strain evidence="1">CGMCC 1.15762</strain>
    </source>
</reference>
<dbReference type="Gene3D" id="3.30.310.50">
    <property type="entry name" value="Alpha-D-phosphohexomutase, C-terminal domain"/>
    <property type="match status" value="1"/>
</dbReference>
<dbReference type="Proteomes" id="UP000617145">
    <property type="component" value="Unassembled WGS sequence"/>
</dbReference>
<dbReference type="InterPro" id="IPR014543">
    <property type="entry name" value="UCP028291"/>
</dbReference>
<comment type="caution">
    <text evidence="1">The sequence shown here is derived from an EMBL/GenBank/DDBJ whole genome shotgun (WGS) entry which is preliminary data.</text>
</comment>
<evidence type="ECO:0008006" key="3">
    <source>
        <dbReference type="Google" id="ProtNLM"/>
    </source>
</evidence>
<dbReference type="Pfam" id="PF09981">
    <property type="entry name" value="DUF2218"/>
    <property type="match status" value="1"/>
</dbReference>
<protein>
    <recommendedName>
        <fullName evidence="3">DUF2218 domain-containing protein</fullName>
    </recommendedName>
</protein>
<evidence type="ECO:0000313" key="1">
    <source>
        <dbReference type="EMBL" id="GGG80249.1"/>
    </source>
</evidence>
<gene>
    <name evidence="1" type="ORF">GCM10011415_32010</name>
</gene>
<dbReference type="PIRSF" id="PIRSF028291">
    <property type="entry name" value="UCP028291"/>
    <property type="match status" value="1"/>
</dbReference>
<keyword evidence="2" id="KW-1185">Reference proteome</keyword>
<sequence length="96" mass="10822">MSMKETGVFETSNASKYLQQLCKHFAHKVEVEYDETSGRAELFSGPAIMSATPERLTVTITAEDEDGLEKARGAIDRHLEKFAFREDFKTMSWTAA</sequence>
<dbReference type="EMBL" id="BMJV01000006">
    <property type="protein sequence ID" value="GGG80249.1"/>
    <property type="molecule type" value="Genomic_DNA"/>
</dbReference>
<dbReference type="AlphaFoldDB" id="A0A8J2ZM65"/>
<reference evidence="1" key="2">
    <citation type="submission" date="2020-09" db="EMBL/GenBank/DDBJ databases">
        <authorList>
            <person name="Sun Q."/>
            <person name="Zhou Y."/>
        </authorList>
    </citation>
    <scope>NUCLEOTIDE SEQUENCE</scope>
    <source>
        <strain evidence="1">CGMCC 1.15762</strain>
    </source>
</reference>
<accession>A0A8J2ZM65</accession>
<proteinExistence type="predicted"/>